<dbReference type="EMBL" id="JANLCJ010000032">
    <property type="protein sequence ID" value="MCS5736464.1"/>
    <property type="molecule type" value="Genomic_DNA"/>
</dbReference>
<organism evidence="1 2">
    <name type="scientific">Herbiconiux daphne</name>
    <dbReference type="NCBI Taxonomy" id="2970914"/>
    <lineage>
        <taxon>Bacteria</taxon>
        <taxon>Bacillati</taxon>
        <taxon>Actinomycetota</taxon>
        <taxon>Actinomycetes</taxon>
        <taxon>Micrococcales</taxon>
        <taxon>Microbacteriaceae</taxon>
        <taxon>Herbiconiux</taxon>
    </lineage>
</organism>
<gene>
    <name evidence="1" type="ORF">N1032_22265</name>
</gene>
<dbReference type="Proteomes" id="UP001165586">
    <property type="component" value="Unassembled WGS sequence"/>
</dbReference>
<name>A0ABT2H995_9MICO</name>
<evidence type="ECO:0000313" key="1">
    <source>
        <dbReference type="EMBL" id="MCS5736464.1"/>
    </source>
</evidence>
<accession>A0ABT2H995</accession>
<dbReference type="RefSeq" id="WP_259542423.1">
    <property type="nucleotide sequence ID" value="NZ_JANLCJ010000032.1"/>
</dbReference>
<reference evidence="1" key="1">
    <citation type="submission" date="2022-08" db="EMBL/GenBank/DDBJ databases">
        <authorList>
            <person name="Deng Y."/>
            <person name="Han X.-F."/>
            <person name="Zhang Y.-Q."/>
        </authorList>
    </citation>
    <scope>NUCLEOTIDE SEQUENCE</scope>
    <source>
        <strain evidence="1">CPCC 203386</strain>
    </source>
</reference>
<sequence length="64" mass="7442">MQGAKRYSKYPDFLFIKKSGDFNYLAAKKLYDILRDQDFKKSVLQASEISLSKNDGKKENAYIL</sequence>
<evidence type="ECO:0000313" key="2">
    <source>
        <dbReference type="Proteomes" id="UP001165586"/>
    </source>
</evidence>
<protein>
    <submittedName>
        <fullName evidence="1">Uncharacterized protein</fullName>
    </submittedName>
</protein>
<comment type="caution">
    <text evidence="1">The sequence shown here is derived from an EMBL/GenBank/DDBJ whole genome shotgun (WGS) entry which is preliminary data.</text>
</comment>
<proteinExistence type="predicted"/>
<keyword evidence="2" id="KW-1185">Reference proteome</keyword>